<comment type="caution">
    <text evidence="1">The sequence shown here is derived from an EMBL/GenBank/DDBJ whole genome shotgun (WGS) entry which is preliminary data.</text>
</comment>
<gene>
    <name evidence="1" type="ORF">ABT317_17925</name>
</gene>
<reference evidence="1 2" key="1">
    <citation type="submission" date="2024-06" db="EMBL/GenBank/DDBJ databases">
        <title>The Natural Products Discovery Center: Release of the First 8490 Sequenced Strains for Exploring Actinobacteria Biosynthetic Diversity.</title>
        <authorList>
            <person name="Kalkreuter E."/>
            <person name="Kautsar S.A."/>
            <person name="Yang D."/>
            <person name="Bader C.D."/>
            <person name="Teijaro C.N."/>
            <person name="Fluegel L."/>
            <person name="Davis C.M."/>
            <person name="Simpson J.R."/>
            <person name="Lauterbach L."/>
            <person name="Steele A.D."/>
            <person name="Gui C."/>
            <person name="Meng S."/>
            <person name="Li G."/>
            <person name="Viehrig K."/>
            <person name="Ye F."/>
            <person name="Su P."/>
            <person name="Kiefer A.F."/>
            <person name="Nichols A."/>
            <person name="Cepeda A.J."/>
            <person name="Yan W."/>
            <person name="Fan B."/>
            <person name="Jiang Y."/>
            <person name="Adhikari A."/>
            <person name="Zheng C.-J."/>
            <person name="Schuster L."/>
            <person name="Cowan T.M."/>
            <person name="Smanski M.J."/>
            <person name="Chevrette M.G."/>
            <person name="De Carvalho L.P.S."/>
            <person name="Shen B."/>
        </authorList>
    </citation>
    <scope>NUCLEOTIDE SEQUENCE [LARGE SCALE GENOMIC DNA]</scope>
    <source>
        <strain evidence="1 2">NPDC000634</strain>
    </source>
</reference>
<dbReference type="RefSeq" id="WP_143668099.1">
    <property type="nucleotide sequence ID" value="NZ_MUBM01000170.1"/>
</dbReference>
<sequence>MSTTGTGRRRDVLDIVGHVEDEPEVGSEQWLVVHHRELDHMRSASPSVRGGRLYIRKYAGWWLCMPAALLHRAQSPG</sequence>
<name>A0ABV1W3Q7_9ACTN</name>
<evidence type="ECO:0000313" key="1">
    <source>
        <dbReference type="EMBL" id="MER6978825.1"/>
    </source>
</evidence>
<dbReference type="Proteomes" id="UP001458415">
    <property type="component" value="Unassembled WGS sequence"/>
</dbReference>
<dbReference type="EMBL" id="JBEPCU010000281">
    <property type="protein sequence ID" value="MER6978825.1"/>
    <property type="molecule type" value="Genomic_DNA"/>
</dbReference>
<evidence type="ECO:0000313" key="2">
    <source>
        <dbReference type="Proteomes" id="UP001458415"/>
    </source>
</evidence>
<proteinExistence type="predicted"/>
<protein>
    <submittedName>
        <fullName evidence="1">Uncharacterized protein</fullName>
    </submittedName>
</protein>
<keyword evidence="2" id="KW-1185">Reference proteome</keyword>
<accession>A0ABV1W3Q7</accession>
<organism evidence="1 2">
    <name type="scientific">Streptomyces carpinensis</name>
    <dbReference type="NCBI Taxonomy" id="66369"/>
    <lineage>
        <taxon>Bacteria</taxon>
        <taxon>Bacillati</taxon>
        <taxon>Actinomycetota</taxon>
        <taxon>Actinomycetes</taxon>
        <taxon>Kitasatosporales</taxon>
        <taxon>Streptomycetaceae</taxon>
        <taxon>Streptomyces</taxon>
    </lineage>
</organism>